<evidence type="ECO:0000313" key="3">
    <source>
        <dbReference type="Proteomes" id="UP000251891"/>
    </source>
</evidence>
<dbReference type="Proteomes" id="UP000251891">
    <property type="component" value="Unassembled WGS sequence"/>
</dbReference>
<dbReference type="AlphaFoldDB" id="A0A365H1Y4"/>
<dbReference type="InterPro" id="IPR045998">
    <property type="entry name" value="DUF5954"/>
</dbReference>
<dbReference type="Pfam" id="PF19379">
    <property type="entry name" value="DUF5954"/>
    <property type="match status" value="1"/>
</dbReference>
<keyword evidence="3" id="KW-1185">Reference proteome</keyword>
<protein>
    <submittedName>
        <fullName evidence="2">PE-PGRS family protein</fullName>
    </submittedName>
</protein>
<evidence type="ECO:0000256" key="1">
    <source>
        <dbReference type="SAM" id="MobiDB-lite"/>
    </source>
</evidence>
<proteinExistence type="predicted"/>
<dbReference type="EMBL" id="QLYX01000010">
    <property type="protein sequence ID" value="RAY13097.1"/>
    <property type="molecule type" value="Genomic_DNA"/>
</dbReference>
<organism evidence="2 3">
    <name type="scientific">Actinomadura craniellae</name>
    <dbReference type="NCBI Taxonomy" id="2231787"/>
    <lineage>
        <taxon>Bacteria</taxon>
        <taxon>Bacillati</taxon>
        <taxon>Actinomycetota</taxon>
        <taxon>Actinomycetes</taxon>
        <taxon>Streptosporangiales</taxon>
        <taxon>Thermomonosporaceae</taxon>
        <taxon>Actinomadura</taxon>
    </lineage>
</organism>
<evidence type="ECO:0000313" key="2">
    <source>
        <dbReference type="EMBL" id="RAY13097.1"/>
    </source>
</evidence>
<name>A0A365H1Y4_9ACTN</name>
<gene>
    <name evidence="2" type="ORF">DPM19_21625</name>
</gene>
<feature type="region of interest" description="Disordered" evidence="1">
    <location>
        <begin position="149"/>
        <end position="168"/>
    </location>
</feature>
<sequence length="316" mass="33788">MTLRSSACAGPVREAIMSRMVGGDGDALAQEFRDLLATVDPVAAVAAADACRASDAYPGLSPTGPMFTAAERVPGGWRVLLPCTPVPQDAREALGGLLRADAAARPDAEGRGLRAAAAQLEERRLDALTLGTRRLRVVRVEQVLRIGLDGPEAPRPTDHDPATGPGPAELLPVPPPAGAVAAEFDARLLAATTGRADDAERRAFEDYPEPVFLRPAFAVAEHTEGRWRITSRAHSGPGAARGALAFYFRHLVPVVEQPDEIDRLEYSAAADLMDDPARRAGITVLGRRFRIVRLERAVRMGPDGPEPPRPSDFDPR</sequence>
<accession>A0A365H1Y4</accession>
<reference evidence="2 3" key="1">
    <citation type="submission" date="2018-06" db="EMBL/GenBank/DDBJ databases">
        <title>Actinomadura craniellae sp. nov. isolated from marine sponge Craniella sp.</title>
        <authorList>
            <person name="Li L."/>
            <person name="Xu Q.H."/>
            <person name="Lin H.W."/>
            <person name="Lu Y.H."/>
        </authorList>
    </citation>
    <scope>NUCLEOTIDE SEQUENCE [LARGE SCALE GENOMIC DNA]</scope>
    <source>
        <strain evidence="2 3">LHW63021</strain>
    </source>
</reference>
<comment type="caution">
    <text evidence="2">The sequence shown here is derived from an EMBL/GenBank/DDBJ whole genome shotgun (WGS) entry which is preliminary data.</text>
</comment>